<name>A0A371ITF5_9FIRM</name>
<sequence length="49" mass="5917">MINRINKVKRVLEMMYLKEGLSDDVVRLSQLLDNLIVEEQIRRLNYIKI</sequence>
<dbReference type="GO" id="GO:0043937">
    <property type="term" value="P:regulation of sporulation"/>
    <property type="evidence" value="ECO:0007669"/>
    <property type="project" value="InterPro"/>
</dbReference>
<dbReference type="InterPro" id="IPR018540">
    <property type="entry name" value="Spo0E-like"/>
</dbReference>
<gene>
    <name evidence="1" type="ORF">CHF27_006490</name>
</gene>
<proteinExistence type="predicted"/>
<reference evidence="1 2" key="1">
    <citation type="journal article" date="2017" name="Genome Announc.">
        <title>Draft Genome Sequence of Romboutsia maritimum sp. nov. Strain CCRI-22766(T), Isolated from Coastal Estuarine Mud.</title>
        <authorList>
            <person name="Maheux A.F."/>
            <person name="Boudreau D.K."/>
            <person name="Berube E."/>
            <person name="Boissinot M."/>
            <person name="Raymond F."/>
            <person name="Brodeur S."/>
            <person name="Corbeil J."/>
            <person name="Brightwell G."/>
            <person name="Broda D."/>
            <person name="Omar R.F."/>
            <person name="Bergeron M.G."/>
        </authorList>
    </citation>
    <scope>NUCLEOTIDE SEQUENCE [LARGE SCALE GENOMIC DNA]</scope>
    <source>
        <strain evidence="1 2">CCRI-22766</strain>
    </source>
</reference>
<dbReference type="RefSeq" id="WP_095404467.1">
    <property type="nucleotide sequence ID" value="NZ_NOJZ02000008.1"/>
</dbReference>
<dbReference type="InterPro" id="IPR037208">
    <property type="entry name" value="Spo0E-like_sf"/>
</dbReference>
<dbReference type="EMBL" id="NOJZ02000008">
    <property type="protein sequence ID" value="RDY23767.1"/>
    <property type="molecule type" value="Genomic_DNA"/>
</dbReference>
<dbReference type="Proteomes" id="UP000243494">
    <property type="component" value="Unassembled WGS sequence"/>
</dbReference>
<evidence type="ECO:0000313" key="2">
    <source>
        <dbReference type="Proteomes" id="UP000243494"/>
    </source>
</evidence>
<dbReference type="Pfam" id="PF09388">
    <property type="entry name" value="SpoOE-like"/>
    <property type="match status" value="1"/>
</dbReference>
<dbReference type="AlphaFoldDB" id="A0A371ITF5"/>
<evidence type="ECO:0000313" key="1">
    <source>
        <dbReference type="EMBL" id="RDY23767.1"/>
    </source>
</evidence>
<accession>A0A371ITF5</accession>
<dbReference type="SUPFAM" id="SSF140500">
    <property type="entry name" value="BAS1536-like"/>
    <property type="match status" value="1"/>
</dbReference>
<keyword evidence="2" id="KW-1185">Reference proteome</keyword>
<comment type="caution">
    <text evidence="1">The sequence shown here is derived from an EMBL/GenBank/DDBJ whole genome shotgun (WGS) entry which is preliminary data.</text>
</comment>
<organism evidence="1 2">
    <name type="scientific">Romboutsia maritimum</name>
    <dbReference type="NCBI Taxonomy" id="2020948"/>
    <lineage>
        <taxon>Bacteria</taxon>
        <taxon>Bacillati</taxon>
        <taxon>Bacillota</taxon>
        <taxon>Clostridia</taxon>
        <taxon>Peptostreptococcales</taxon>
        <taxon>Peptostreptococcaceae</taxon>
        <taxon>Romboutsia</taxon>
    </lineage>
</organism>
<protein>
    <submittedName>
        <fullName evidence="1">Spo0E family sporulation regulatory protein-aspartic acid phosphatase</fullName>
    </submittedName>
</protein>